<dbReference type="PANTHER" id="PTHR31973:SF187">
    <property type="entry name" value="MUTATOR TRANSPOSASE MUDRA PROTEIN"/>
    <property type="match status" value="1"/>
</dbReference>
<organism evidence="3 4">
    <name type="scientific">Microthlaspi erraticum</name>
    <dbReference type="NCBI Taxonomy" id="1685480"/>
    <lineage>
        <taxon>Eukaryota</taxon>
        <taxon>Viridiplantae</taxon>
        <taxon>Streptophyta</taxon>
        <taxon>Embryophyta</taxon>
        <taxon>Tracheophyta</taxon>
        <taxon>Spermatophyta</taxon>
        <taxon>Magnoliopsida</taxon>
        <taxon>eudicotyledons</taxon>
        <taxon>Gunneridae</taxon>
        <taxon>Pentapetalae</taxon>
        <taxon>rosids</taxon>
        <taxon>malvids</taxon>
        <taxon>Brassicales</taxon>
        <taxon>Brassicaceae</taxon>
        <taxon>Coluteocarpeae</taxon>
        <taxon>Microthlaspi</taxon>
    </lineage>
</organism>
<reference evidence="3" key="1">
    <citation type="submission" date="2020-01" db="EMBL/GenBank/DDBJ databases">
        <authorList>
            <person name="Mishra B."/>
        </authorList>
    </citation>
    <scope>NUCLEOTIDE SEQUENCE [LARGE SCALE GENOMIC DNA]</scope>
</reference>
<evidence type="ECO:0000256" key="1">
    <source>
        <dbReference type="SAM" id="MobiDB-lite"/>
    </source>
</evidence>
<sequence length="439" mass="50405">MAEEIKRNYNLIVTDEQCRKAKTKITKERRASHESHFSRIWDYEAEILRKNPGTITEIQTIPGPTPGSKQRFDRMYVCFEAQRAAWKTTCRPIIGLDGAFLKWDVKGQLIAAVGRDGDNMIVPIAWAVVEIENDVNWIWFVEHLKRDLGLGDGSNITIISDKQKGLVKAVHNELPQAEHRMCARHILGNWKRNSGDPELERLFWKIARSYTQGDYADNMAALMSYSRGAYDSLQKTNPPTWSRAFFKVGSCCNDNLNNLNESFNKTIREARRKPLLELFEDIRRQCMVRTAKRSIIANRLKTRFTKRAHAEIEKAIEMSKECIRYMSTDDLHEIDYRMKLWPRLNRLPVLPPPNRLGNRGRPSNYARRKSINEATSSSKKTKLTREKRIMTCSNCREEGNNKLSCSEPSAEPEAKRPRGRPKKNQEGGSHGGAQVGSQG</sequence>
<evidence type="ECO:0000313" key="4">
    <source>
        <dbReference type="Proteomes" id="UP000467841"/>
    </source>
</evidence>
<dbReference type="AlphaFoldDB" id="A0A6D2LJF9"/>
<feature type="compositionally biased region" description="Gly residues" evidence="1">
    <location>
        <begin position="428"/>
        <end position="439"/>
    </location>
</feature>
<name>A0A6D2LJF9_9BRAS</name>
<dbReference type="Proteomes" id="UP000467841">
    <property type="component" value="Unassembled WGS sequence"/>
</dbReference>
<proteinExistence type="predicted"/>
<evidence type="ECO:0000313" key="3">
    <source>
        <dbReference type="EMBL" id="CAA7060104.1"/>
    </source>
</evidence>
<comment type="caution">
    <text evidence="3">The sequence shown here is derived from an EMBL/GenBank/DDBJ whole genome shotgun (WGS) entry which is preliminary data.</text>
</comment>
<dbReference type="OrthoDB" id="1918246at2759"/>
<feature type="compositionally biased region" description="Basic and acidic residues" evidence="1">
    <location>
        <begin position="383"/>
        <end position="400"/>
    </location>
</feature>
<protein>
    <recommendedName>
        <fullName evidence="2">MULE transposase domain-containing protein</fullName>
    </recommendedName>
</protein>
<dbReference type="InterPro" id="IPR018289">
    <property type="entry name" value="MULE_transposase_dom"/>
</dbReference>
<feature type="region of interest" description="Disordered" evidence="1">
    <location>
        <begin position="347"/>
        <end position="439"/>
    </location>
</feature>
<gene>
    <name evidence="3" type="ORF">MERR_LOCUS47340</name>
</gene>
<dbReference type="PANTHER" id="PTHR31973">
    <property type="entry name" value="POLYPROTEIN, PUTATIVE-RELATED"/>
    <property type="match status" value="1"/>
</dbReference>
<dbReference type="Pfam" id="PF10551">
    <property type="entry name" value="MULE"/>
    <property type="match status" value="1"/>
</dbReference>
<accession>A0A6D2LJF9</accession>
<dbReference type="EMBL" id="CACVBM020001817">
    <property type="protein sequence ID" value="CAA7060104.1"/>
    <property type="molecule type" value="Genomic_DNA"/>
</dbReference>
<evidence type="ECO:0000259" key="2">
    <source>
        <dbReference type="Pfam" id="PF10551"/>
    </source>
</evidence>
<feature type="domain" description="MULE transposase" evidence="2">
    <location>
        <begin position="94"/>
        <end position="188"/>
    </location>
</feature>
<keyword evidence="4" id="KW-1185">Reference proteome</keyword>